<dbReference type="FunFam" id="3.30.160.60:FF:001954">
    <property type="entry name" value="Zinc finger protein 787"/>
    <property type="match status" value="1"/>
</dbReference>
<keyword evidence="5 9" id="KW-0863">Zinc-finger</keyword>
<dbReference type="InterPro" id="IPR013087">
    <property type="entry name" value="Znf_C2H2_type"/>
</dbReference>
<evidence type="ECO:0000256" key="5">
    <source>
        <dbReference type="ARBA" id="ARBA00022771"/>
    </source>
</evidence>
<dbReference type="GO" id="GO:0008270">
    <property type="term" value="F:zinc ion binding"/>
    <property type="evidence" value="ECO:0007669"/>
    <property type="project" value="UniProtKB-KW"/>
</dbReference>
<feature type="region of interest" description="Disordered" evidence="10">
    <location>
        <begin position="222"/>
        <end position="245"/>
    </location>
</feature>
<feature type="region of interest" description="Disordered" evidence="10">
    <location>
        <begin position="139"/>
        <end position="163"/>
    </location>
</feature>
<keyword evidence="4" id="KW-0677">Repeat</keyword>
<dbReference type="PROSITE" id="PS00028">
    <property type="entry name" value="ZINC_FINGER_C2H2_1"/>
    <property type="match status" value="3"/>
</dbReference>
<comment type="subcellular location">
    <subcellularLocation>
        <location evidence="1">Nucleus</location>
    </subcellularLocation>
</comment>
<proteinExistence type="inferred from homology"/>
<feature type="region of interest" description="Disordered" evidence="10">
    <location>
        <begin position="62"/>
        <end position="108"/>
    </location>
</feature>
<dbReference type="SMART" id="SM00355">
    <property type="entry name" value="ZnF_C2H2"/>
    <property type="match status" value="3"/>
</dbReference>
<dbReference type="FunFam" id="3.30.160.60:FF:000557">
    <property type="entry name" value="zinc finger and SCAN domain-containing protein 29"/>
    <property type="match status" value="1"/>
</dbReference>
<evidence type="ECO:0000256" key="4">
    <source>
        <dbReference type="ARBA" id="ARBA00022737"/>
    </source>
</evidence>
<dbReference type="Gene3D" id="3.30.160.60">
    <property type="entry name" value="Classic Zinc Finger"/>
    <property type="match status" value="3"/>
</dbReference>
<evidence type="ECO:0000256" key="8">
    <source>
        <dbReference type="ARBA" id="ARBA00023242"/>
    </source>
</evidence>
<keyword evidence="13" id="KW-1185">Reference proteome</keyword>
<protein>
    <recommendedName>
        <fullName evidence="11">C2H2-type domain-containing protein</fullName>
    </recommendedName>
</protein>
<dbReference type="InterPro" id="IPR036236">
    <property type="entry name" value="Znf_C2H2_sf"/>
</dbReference>
<dbReference type="PANTHER" id="PTHR23235:SF142">
    <property type="entry name" value="ZINC FINGER PROTEIN 384"/>
    <property type="match status" value="1"/>
</dbReference>
<evidence type="ECO:0000313" key="13">
    <source>
        <dbReference type="Proteomes" id="UP001591681"/>
    </source>
</evidence>
<organism evidence="12 13">
    <name type="scientific">Coilia grayii</name>
    <name type="common">Gray's grenadier anchovy</name>
    <dbReference type="NCBI Taxonomy" id="363190"/>
    <lineage>
        <taxon>Eukaryota</taxon>
        <taxon>Metazoa</taxon>
        <taxon>Chordata</taxon>
        <taxon>Craniata</taxon>
        <taxon>Vertebrata</taxon>
        <taxon>Euteleostomi</taxon>
        <taxon>Actinopterygii</taxon>
        <taxon>Neopterygii</taxon>
        <taxon>Teleostei</taxon>
        <taxon>Clupei</taxon>
        <taxon>Clupeiformes</taxon>
        <taxon>Clupeoidei</taxon>
        <taxon>Engraulidae</taxon>
        <taxon>Coilinae</taxon>
        <taxon>Coilia</taxon>
    </lineage>
</organism>
<sequence>MSKIERLNARVSKLLTAAVHEVLEVVKDTVSEYQEKTARTQRENERLQRKLQELQQKFDRELTRVPRISSSTQTSQSEQSKCVCKDLRPSEGTGKAQPKLESKGTSAEELSSHLLLQTDSKVECAVSAEQVFTNCTESAPGVSQLGTEHETAPHSRSGITQDSSAHVESVLFPGGLPLEDHHHPDMSSTQRDVPADISIVKAEPELLEYSLSQQPVVSRGQLYDHEDPLPDSDSTGTPQQQSDAQLDLHQPATADIPDVVHYIHSDSLNAFVESFPFERTQGLGAEPWPQHQHPQHPQQHQQRFLGREESHRCLLCGKTFSRLGNLRIHQRCHTGEKPYTCGHCGRRFSHAGNLQKHKRVHTGERPYGCQQCGKMFSQSTHLKKHQRVHSFRHLSVG</sequence>
<keyword evidence="7" id="KW-0238">DNA-binding</keyword>
<feature type="region of interest" description="Disordered" evidence="10">
    <location>
        <begin position="173"/>
        <end position="192"/>
    </location>
</feature>
<evidence type="ECO:0000256" key="6">
    <source>
        <dbReference type="ARBA" id="ARBA00022833"/>
    </source>
</evidence>
<keyword evidence="8" id="KW-0539">Nucleus</keyword>
<feature type="domain" description="C2H2-type" evidence="11">
    <location>
        <begin position="311"/>
        <end position="338"/>
    </location>
</feature>
<dbReference type="Proteomes" id="UP001591681">
    <property type="component" value="Unassembled WGS sequence"/>
</dbReference>
<reference evidence="12 13" key="1">
    <citation type="submission" date="2024-09" db="EMBL/GenBank/DDBJ databases">
        <title>A chromosome-level genome assembly of Gray's grenadier anchovy, Coilia grayii.</title>
        <authorList>
            <person name="Fu Z."/>
        </authorList>
    </citation>
    <scope>NUCLEOTIDE SEQUENCE [LARGE SCALE GENOMIC DNA]</scope>
    <source>
        <strain evidence="12">G4</strain>
        <tissue evidence="12">Muscle</tissue>
    </source>
</reference>
<evidence type="ECO:0000256" key="9">
    <source>
        <dbReference type="PROSITE-ProRule" id="PRU00042"/>
    </source>
</evidence>
<dbReference type="SUPFAM" id="SSF57667">
    <property type="entry name" value="beta-beta-alpha zinc fingers"/>
    <property type="match status" value="2"/>
</dbReference>
<evidence type="ECO:0000256" key="1">
    <source>
        <dbReference type="ARBA" id="ARBA00004123"/>
    </source>
</evidence>
<feature type="domain" description="C2H2-type" evidence="11">
    <location>
        <begin position="339"/>
        <end position="366"/>
    </location>
</feature>
<dbReference type="GO" id="GO:0005634">
    <property type="term" value="C:nucleus"/>
    <property type="evidence" value="ECO:0007669"/>
    <property type="project" value="UniProtKB-SubCell"/>
</dbReference>
<keyword evidence="3" id="KW-0479">Metal-binding</keyword>
<comment type="caution">
    <text evidence="12">The sequence shown here is derived from an EMBL/GenBank/DDBJ whole genome shotgun (WGS) entry which is preliminary data.</text>
</comment>
<dbReference type="FunFam" id="3.30.160.60:FF:001498">
    <property type="entry name" value="Zinc finger protein 404"/>
    <property type="match status" value="1"/>
</dbReference>
<evidence type="ECO:0000256" key="2">
    <source>
        <dbReference type="ARBA" id="ARBA00006991"/>
    </source>
</evidence>
<keyword evidence="6" id="KW-0862">Zinc</keyword>
<dbReference type="EMBL" id="JBHFQA010000023">
    <property type="protein sequence ID" value="KAL2078729.1"/>
    <property type="molecule type" value="Genomic_DNA"/>
</dbReference>
<evidence type="ECO:0000259" key="11">
    <source>
        <dbReference type="PROSITE" id="PS50157"/>
    </source>
</evidence>
<dbReference type="PROSITE" id="PS50157">
    <property type="entry name" value="ZINC_FINGER_C2H2_2"/>
    <property type="match status" value="3"/>
</dbReference>
<dbReference type="GO" id="GO:0003677">
    <property type="term" value="F:DNA binding"/>
    <property type="evidence" value="ECO:0007669"/>
    <property type="project" value="UniProtKB-KW"/>
</dbReference>
<feature type="compositionally biased region" description="Low complexity" evidence="10">
    <location>
        <begin position="69"/>
        <end position="80"/>
    </location>
</feature>
<accession>A0ABD1IVS4</accession>
<evidence type="ECO:0000256" key="3">
    <source>
        <dbReference type="ARBA" id="ARBA00022723"/>
    </source>
</evidence>
<evidence type="ECO:0000313" key="12">
    <source>
        <dbReference type="EMBL" id="KAL2078729.1"/>
    </source>
</evidence>
<name>A0ABD1IVS4_9TELE</name>
<evidence type="ECO:0000256" key="7">
    <source>
        <dbReference type="ARBA" id="ARBA00023125"/>
    </source>
</evidence>
<evidence type="ECO:0000256" key="10">
    <source>
        <dbReference type="SAM" id="MobiDB-lite"/>
    </source>
</evidence>
<dbReference type="PANTHER" id="PTHR23235">
    <property type="entry name" value="KRUEPPEL-LIKE TRANSCRIPTION FACTOR"/>
    <property type="match status" value="1"/>
</dbReference>
<dbReference type="Pfam" id="PF00096">
    <property type="entry name" value="zf-C2H2"/>
    <property type="match status" value="3"/>
</dbReference>
<feature type="domain" description="C2H2-type" evidence="11">
    <location>
        <begin position="367"/>
        <end position="390"/>
    </location>
</feature>
<dbReference type="AlphaFoldDB" id="A0ABD1IVS4"/>
<comment type="similarity">
    <text evidence="2">Belongs to the krueppel C2H2-type zinc-finger protein family.</text>
</comment>
<gene>
    <name evidence="12" type="ORF">ACEWY4_026414</name>
</gene>
<feature type="compositionally biased region" description="Polar residues" evidence="10">
    <location>
        <begin position="232"/>
        <end position="244"/>
    </location>
</feature>